<reference evidence="8 9" key="1">
    <citation type="submission" date="2018-06" db="EMBL/GenBank/DDBJ databases">
        <title>Genomic Encyclopedia of Type Strains, Phase III (KMG-III): the genomes of soil and plant-associated and newly described type strains.</title>
        <authorList>
            <person name="Whitman W."/>
        </authorList>
    </citation>
    <scope>NUCLEOTIDE SEQUENCE [LARGE SCALE GENOMIC DNA]</scope>
    <source>
        <strain evidence="8 9">CECT 7732</strain>
    </source>
</reference>
<organism evidence="8 9">
    <name type="scientific">Marinomonas aquiplantarum</name>
    <dbReference type="NCBI Taxonomy" id="491951"/>
    <lineage>
        <taxon>Bacteria</taxon>
        <taxon>Pseudomonadati</taxon>
        <taxon>Pseudomonadota</taxon>
        <taxon>Gammaproteobacteria</taxon>
        <taxon>Oceanospirillales</taxon>
        <taxon>Oceanospirillaceae</taxon>
        <taxon>Marinomonas</taxon>
    </lineage>
</organism>
<dbReference type="InterPro" id="IPR036388">
    <property type="entry name" value="WH-like_DNA-bd_sf"/>
</dbReference>
<proteinExistence type="inferred from homology"/>
<dbReference type="NCBIfam" id="TIGR02937">
    <property type="entry name" value="sigma70-ECF"/>
    <property type="match status" value="1"/>
</dbReference>
<dbReference type="SUPFAM" id="SSF88659">
    <property type="entry name" value="Sigma3 and sigma4 domains of RNA polymerase sigma factors"/>
    <property type="match status" value="1"/>
</dbReference>
<sequence length="211" mass="24465">MIEANPSLSASETPSAALFYDPEFMEELRSQMVKFATLQVQDAQLAEDAVQEAMLSAYQNIDKFGRQAALKTWVFSILKNKLIDLLRKEKRTTVASQLENGPNLHGDALMDHLFKENGHWQKSERPQKWDDPDHGVENEHFWRVFDACLTALPEKYGRFFMMREFLEMATPEICHNEDISVSSLNVTLYRARLRLRECLEDNWYQAKESGS</sequence>
<evidence type="ECO:0000256" key="2">
    <source>
        <dbReference type="ARBA" id="ARBA00023015"/>
    </source>
</evidence>
<evidence type="ECO:0000256" key="3">
    <source>
        <dbReference type="ARBA" id="ARBA00023082"/>
    </source>
</evidence>
<evidence type="ECO:0000256" key="4">
    <source>
        <dbReference type="ARBA" id="ARBA00023125"/>
    </source>
</evidence>
<dbReference type="Gene3D" id="1.10.10.10">
    <property type="entry name" value="Winged helix-like DNA-binding domain superfamily/Winged helix DNA-binding domain"/>
    <property type="match status" value="1"/>
</dbReference>
<feature type="domain" description="RNA polymerase sigma factor 70 region 4 type 2" evidence="7">
    <location>
        <begin position="145"/>
        <end position="195"/>
    </location>
</feature>
<dbReference type="OrthoDB" id="9782108at2"/>
<dbReference type="GO" id="GO:0006352">
    <property type="term" value="P:DNA-templated transcription initiation"/>
    <property type="evidence" value="ECO:0007669"/>
    <property type="project" value="InterPro"/>
</dbReference>
<evidence type="ECO:0000256" key="1">
    <source>
        <dbReference type="ARBA" id="ARBA00010641"/>
    </source>
</evidence>
<keyword evidence="2" id="KW-0805">Transcription regulation</keyword>
<evidence type="ECO:0000259" key="7">
    <source>
        <dbReference type="Pfam" id="PF08281"/>
    </source>
</evidence>
<dbReference type="InterPro" id="IPR014284">
    <property type="entry name" value="RNA_pol_sigma-70_dom"/>
</dbReference>
<keyword evidence="5" id="KW-0804">Transcription</keyword>
<name>A0A366D7T5_9GAMM</name>
<keyword evidence="4" id="KW-0238">DNA-binding</keyword>
<evidence type="ECO:0000313" key="8">
    <source>
        <dbReference type="EMBL" id="RBO86093.1"/>
    </source>
</evidence>
<evidence type="ECO:0000313" key="9">
    <source>
        <dbReference type="Proteomes" id="UP000252086"/>
    </source>
</evidence>
<dbReference type="PANTHER" id="PTHR43133">
    <property type="entry name" value="RNA POLYMERASE ECF-TYPE SIGMA FACTO"/>
    <property type="match status" value="1"/>
</dbReference>
<dbReference type="EMBL" id="QNRF01000001">
    <property type="protein sequence ID" value="RBO86093.1"/>
    <property type="molecule type" value="Genomic_DNA"/>
</dbReference>
<evidence type="ECO:0000259" key="6">
    <source>
        <dbReference type="Pfam" id="PF04542"/>
    </source>
</evidence>
<dbReference type="Proteomes" id="UP000252086">
    <property type="component" value="Unassembled WGS sequence"/>
</dbReference>
<dbReference type="GO" id="GO:0016987">
    <property type="term" value="F:sigma factor activity"/>
    <property type="evidence" value="ECO:0007669"/>
    <property type="project" value="UniProtKB-KW"/>
</dbReference>
<dbReference type="GO" id="GO:0003677">
    <property type="term" value="F:DNA binding"/>
    <property type="evidence" value="ECO:0007669"/>
    <property type="project" value="UniProtKB-KW"/>
</dbReference>
<keyword evidence="3" id="KW-0731">Sigma factor</keyword>
<accession>A0A366D7T5</accession>
<dbReference type="InterPro" id="IPR013249">
    <property type="entry name" value="RNA_pol_sigma70_r4_t2"/>
</dbReference>
<dbReference type="SUPFAM" id="SSF88946">
    <property type="entry name" value="Sigma2 domain of RNA polymerase sigma factors"/>
    <property type="match status" value="1"/>
</dbReference>
<dbReference type="InterPro" id="IPR013325">
    <property type="entry name" value="RNA_pol_sigma_r2"/>
</dbReference>
<comment type="caution">
    <text evidence="8">The sequence shown here is derived from an EMBL/GenBank/DDBJ whole genome shotgun (WGS) entry which is preliminary data.</text>
</comment>
<dbReference type="NCBIfam" id="TIGR02943">
    <property type="entry name" value="Sig70_famx1"/>
    <property type="match status" value="1"/>
</dbReference>
<dbReference type="InterPro" id="IPR039425">
    <property type="entry name" value="RNA_pol_sigma-70-like"/>
</dbReference>
<dbReference type="Gene3D" id="1.10.1740.10">
    <property type="match status" value="1"/>
</dbReference>
<dbReference type="InterPro" id="IPR007627">
    <property type="entry name" value="RNA_pol_sigma70_r2"/>
</dbReference>
<dbReference type="PANTHER" id="PTHR43133:SF8">
    <property type="entry name" value="RNA POLYMERASE SIGMA FACTOR HI_1459-RELATED"/>
    <property type="match status" value="1"/>
</dbReference>
<dbReference type="InterPro" id="IPR014289">
    <property type="entry name" value="RNA_pol_sigma-24-rel"/>
</dbReference>
<dbReference type="Pfam" id="PF08281">
    <property type="entry name" value="Sigma70_r4_2"/>
    <property type="match status" value="1"/>
</dbReference>
<evidence type="ECO:0000256" key="5">
    <source>
        <dbReference type="ARBA" id="ARBA00023163"/>
    </source>
</evidence>
<dbReference type="NCBIfam" id="NF009196">
    <property type="entry name" value="PRK12544.1"/>
    <property type="match status" value="1"/>
</dbReference>
<comment type="similarity">
    <text evidence="1">Belongs to the sigma-70 factor family. ECF subfamily.</text>
</comment>
<dbReference type="AlphaFoldDB" id="A0A366D7T5"/>
<keyword evidence="9" id="KW-1185">Reference proteome</keyword>
<dbReference type="InterPro" id="IPR013324">
    <property type="entry name" value="RNA_pol_sigma_r3/r4-like"/>
</dbReference>
<dbReference type="RefSeq" id="WP_113872975.1">
    <property type="nucleotide sequence ID" value="NZ_QNRF01000001.1"/>
</dbReference>
<dbReference type="Pfam" id="PF04542">
    <property type="entry name" value="Sigma70_r2"/>
    <property type="match status" value="1"/>
</dbReference>
<protein>
    <submittedName>
        <fullName evidence="8">RNA polymerase sigma-70 factor (ECF subfamily)</fullName>
    </submittedName>
</protein>
<gene>
    <name evidence="8" type="ORF">DFP76_101369</name>
</gene>
<feature type="domain" description="RNA polymerase sigma-70 region 2" evidence="6">
    <location>
        <begin position="26"/>
        <end position="92"/>
    </location>
</feature>